<sequence>MAQRVDRDLASTAVAKGGDQEIDRRGAGGSLLAHRLGDVEKDLVIGVVQRAEQRGQRRQGVWSPLRERFGRRIVGLVADDCNTIGDIELPRVIRYVPVFVDE</sequence>
<dbReference type="EMBL" id="CP036433">
    <property type="protein sequence ID" value="QDU95114.1"/>
    <property type="molecule type" value="Genomic_DNA"/>
</dbReference>
<evidence type="ECO:0000313" key="1">
    <source>
        <dbReference type="EMBL" id="QDU95114.1"/>
    </source>
</evidence>
<accession>A0A518DTF8</accession>
<protein>
    <submittedName>
        <fullName evidence="1">Uncharacterized protein</fullName>
    </submittedName>
</protein>
<name>A0A518DTF8_9BACT</name>
<proteinExistence type="predicted"/>
<evidence type="ECO:0000313" key="2">
    <source>
        <dbReference type="Proteomes" id="UP000317648"/>
    </source>
</evidence>
<dbReference type="AlphaFoldDB" id="A0A518DTF8"/>
<keyword evidence="2" id="KW-1185">Reference proteome</keyword>
<reference evidence="1 2" key="1">
    <citation type="submission" date="2019-02" db="EMBL/GenBank/DDBJ databases">
        <title>Deep-cultivation of Planctomycetes and their phenomic and genomic characterization uncovers novel biology.</title>
        <authorList>
            <person name="Wiegand S."/>
            <person name="Jogler M."/>
            <person name="Boedeker C."/>
            <person name="Pinto D."/>
            <person name="Vollmers J."/>
            <person name="Rivas-Marin E."/>
            <person name="Kohn T."/>
            <person name="Peeters S.H."/>
            <person name="Heuer A."/>
            <person name="Rast P."/>
            <person name="Oberbeckmann S."/>
            <person name="Bunk B."/>
            <person name="Jeske O."/>
            <person name="Meyerdierks A."/>
            <person name="Storesund J.E."/>
            <person name="Kallscheuer N."/>
            <person name="Luecker S."/>
            <person name="Lage O.M."/>
            <person name="Pohl T."/>
            <person name="Merkel B.J."/>
            <person name="Hornburger P."/>
            <person name="Mueller R.-W."/>
            <person name="Bruemmer F."/>
            <person name="Labrenz M."/>
            <person name="Spormann A.M."/>
            <person name="Op den Camp H."/>
            <person name="Overmann J."/>
            <person name="Amann R."/>
            <person name="Jetten M.S.M."/>
            <person name="Mascher T."/>
            <person name="Medema M.H."/>
            <person name="Devos D.P."/>
            <person name="Kaster A.-K."/>
            <person name="Ovreas L."/>
            <person name="Rohde M."/>
            <person name="Galperin M.Y."/>
            <person name="Jogler C."/>
        </authorList>
    </citation>
    <scope>NUCLEOTIDE SEQUENCE [LARGE SCALE GENOMIC DNA]</scope>
    <source>
        <strain evidence="1 2">Pla85_3_4</strain>
    </source>
</reference>
<dbReference type="KEGG" id="lcre:Pla8534_29260"/>
<gene>
    <name evidence="1" type="ORF">Pla8534_29260</name>
</gene>
<organism evidence="1 2">
    <name type="scientific">Lignipirellula cremea</name>
    <dbReference type="NCBI Taxonomy" id="2528010"/>
    <lineage>
        <taxon>Bacteria</taxon>
        <taxon>Pseudomonadati</taxon>
        <taxon>Planctomycetota</taxon>
        <taxon>Planctomycetia</taxon>
        <taxon>Pirellulales</taxon>
        <taxon>Pirellulaceae</taxon>
        <taxon>Lignipirellula</taxon>
    </lineage>
</organism>
<dbReference type="Proteomes" id="UP000317648">
    <property type="component" value="Chromosome"/>
</dbReference>